<dbReference type="PANTHER" id="PTHR11945">
    <property type="entry name" value="MADS BOX PROTEIN"/>
    <property type="match status" value="1"/>
</dbReference>
<comment type="subcellular location">
    <subcellularLocation>
        <location evidence="1">Nucleus</location>
    </subcellularLocation>
</comment>
<evidence type="ECO:0000313" key="8">
    <source>
        <dbReference type="EMBL" id="CAH2065810.1"/>
    </source>
</evidence>
<name>A0AAU9SKL5_THLAR</name>
<dbReference type="GO" id="GO:0000981">
    <property type="term" value="F:DNA-binding transcription factor activity, RNA polymerase II-specific"/>
    <property type="evidence" value="ECO:0007669"/>
    <property type="project" value="InterPro"/>
</dbReference>
<feature type="domain" description="MADS-box" evidence="7">
    <location>
        <begin position="4"/>
        <end position="53"/>
    </location>
</feature>
<evidence type="ECO:0000259" key="7">
    <source>
        <dbReference type="PROSITE" id="PS50066"/>
    </source>
</evidence>
<evidence type="ECO:0000256" key="2">
    <source>
        <dbReference type="ARBA" id="ARBA00023015"/>
    </source>
</evidence>
<evidence type="ECO:0000313" key="9">
    <source>
        <dbReference type="Proteomes" id="UP000836841"/>
    </source>
</evidence>
<dbReference type="EMBL" id="OU466861">
    <property type="protein sequence ID" value="CAH2065810.1"/>
    <property type="molecule type" value="Genomic_DNA"/>
</dbReference>
<dbReference type="SUPFAM" id="SSF55455">
    <property type="entry name" value="SRF-like"/>
    <property type="match status" value="2"/>
</dbReference>
<dbReference type="CDD" id="cd00266">
    <property type="entry name" value="MADS_SRF_like"/>
    <property type="match status" value="1"/>
</dbReference>
<dbReference type="InterPro" id="IPR033897">
    <property type="entry name" value="SRF-like_MADS-box"/>
</dbReference>
<dbReference type="Pfam" id="PF00319">
    <property type="entry name" value="SRF-TF"/>
    <property type="match status" value="2"/>
</dbReference>
<evidence type="ECO:0000256" key="6">
    <source>
        <dbReference type="SAM" id="MobiDB-lite"/>
    </source>
</evidence>
<feature type="domain" description="MADS-box" evidence="7">
    <location>
        <begin position="141"/>
        <end position="194"/>
    </location>
</feature>
<keyword evidence="3" id="KW-0238">DNA-binding</keyword>
<dbReference type="PANTHER" id="PTHR11945:SF674">
    <property type="entry name" value="AGAMOUS-LIKE 39-RELATED"/>
    <property type="match status" value="1"/>
</dbReference>
<keyword evidence="2" id="KW-0805">Transcription regulation</keyword>
<dbReference type="GO" id="GO:0000978">
    <property type="term" value="F:RNA polymerase II cis-regulatory region sequence-specific DNA binding"/>
    <property type="evidence" value="ECO:0007669"/>
    <property type="project" value="TreeGrafter"/>
</dbReference>
<feature type="region of interest" description="Disordered" evidence="6">
    <location>
        <begin position="115"/>
        <end position="156"/>
    </location>
</feature>
<evidence type="ECO:0000256" key="4">
    <source>
        <dbReference type="ARBA" id="ARBA00023163"/>
    </source>
</evidence>
<organism evidence="8 9">
    <name type="scientific">Thlaspi arvense</name>
    <name type="common">Field penny-cress</name>
    <dbReference type="NCBI Taxonomy" id="13288"/>
    <lineage>
        <taxon>Eukaryota</taxon>
        <taxon>Viridiplantae</taxon>
        <taxon>Streptophyta</taxon>
        <taxon>Embryophyta</taxon>
        <taxon>Tracheophyta</taxon>
        <taxon>Spermatophyta</taxon>
        <taxon>Magnoliopsida</taxon>
        <taxon>eudicotyledons</taxon>
        <taxon>Gunneridae</taxon>
        <taxon>Pentapetalae</taxon>
        <taxon>rosids</taxon>
        <taxon>malvids</taxon>
        <taxon>Brassicales</taxon>
        <taxon>Brassicaceae</taxon>
        <taxon>Thlaspideae</taxon>
        <taxon>Thlaspi</taxon>
    </lineage>
</organism>
<evidence type="ECO:0000256" key="1">
    <source>
        <dbReference type="ARBA" id="ARBA00004123"/>
    </source>
</evidence>
<keyword evidence="9" id="KW-1185">Reference proteome</keyword>
<dbReference type="GO" id="GO:0046983">
    <property type="term" value="F:protein dimerization activity"/>
    <property type="evidence" value="ECO:0007669"/>
    <property type="project" value="InterPro"/>
</dbReference>
<evidence type="ECO:0000256" key="3">
    <source>
        <dbReference type="ARBA" id="ARBA00023125"/>
    </source>
</evidence>
<dbReference type="SMART" id="SM00432">
    <property type="entry name" value="MADS"/>
    <property type="match status" value="2"/>
</dbReference>
<accession>A0AAU9SKL5</accession>
<dbReference type="PROSITE" id="PS50066">
    <property type="entry name" value="MADS_BOX_2"/>
    <property type="match status" value="2"/>
</dbReference>
<dbReference type="Gene3D" id="3.40.1810.10">
    <property type="entry name" value="Transcription factor, MADS-box"/>
    <property type="match status" value="2"/>
</dbReference>
<gene>
    <name evidence="8" type="ORF">TAV2_LOCUS17931</name>
</gene>
<evidence type="ECO:0000256" key="5">
    <source>
        <dbReference type="ARBA" id="ARBA00023242"/>
    </source>
</evidence>
<keyword evidence="4" id="KW-0804">Transcription</keyword>
<proteinExistence type="predicted"/>
<reference evidence="8 9" key="1">
    <citation type="submission" date="2022-03" db="EMBL/GenBank/DDBJ databases">
        <authorList>
            <person name="Nunn A."/>
            <person name="Chopra R."/>
            <person name="Nunn A."/>
            <person name="Contreras Garrido A."/>
        </authorList>
    </citation>
    <scope>NUCLEOTIDE SEQUENCE [LARGE SCALE GENOMIC DNA]</scope>
</reference>
<dbReference type="InterPro" id="IPR036879">
    <property type="entry name" value="TF_MADSbox_sf"/>
</dbReference>
<dbReference type="GO" id="GO:0005634">
    <property type="term" value="C:nucleus"/>
    <property type="evidence" value="ECO:0007669"/>
    <property type="project" value="UniProtKB-SubCell"/>
</dbReference>
<sequence length="212" mass="23451">MVKGTKRKIEIKKCDTKEQRSVAFSKRRQTLFSSKAADLCLLSSANITVLVTSPAETSDVVYSSGYSSASQIAYCYLNGGKLPPPKVNPQSKLGFGWEDPNLYHSCDEVGESSGSSSQFVCDQNPNSWSPSPAQFASSSDQTQTETQERKETKPSCSSALYKRREATLVKKAYELSTLCGIDVCIICYDREGELIKTWPKAEPCQRNLMLML</sequence>
<feature type="compositionally biased region" description="Polar residues" evidence="6">
    <location>
        <begin position="115"/>
        <end position="140"/>
    </location>
</feature>
<dbReference type="GO" id="GO:0045944">
    <property type="term" value="P:positive regulation of transcription by RNA polymerase II"/>
    <property type="evidence" value="ECO:0007669"/>
    <property type="project" value="InterPro"/>
</dbReference>
<dbReference type="InterPro" id="IPR002100">
    <property type="entry name" value="TF_MADSbox"/>
</dbReference>
<dbReference type="AlphaFoldDB" id="A0AAU9SKL5"/>
<keyword evidence="5" id="KW-0539">Nucleus</keyword>
<protein>
    <recommendedName>
        <fullName evidence="7">MADS-box domain-containing protein</fullName>
    </recommendedName>
</protein>
<dbReference type="Proteomes" id="UP000836841">
    <property type="component" value="Chromosome 5"/>
</dbReference>